<proteinExistence type="inferred from homology"/>
<reference evidence="9 10" key="2">
    <citation type="submission" date="2022-06" db="EMBL/GenBank/DDBJ databases">
        <title>Genomic Encyclopedia of Type Strains, Phase I: the one thousand microbial genomes (KMG-I) project.</title>
        <authorList>
            <person name="Kyrpides N."/>
        </authorList>
    </citation>
    <scope>NUCLEOTIDE SEQUENCE [LARGE SCALE GENOMIC DNA]</scope>
    <source>
        <strain evidence="9 10">DSM 43889</strain>
    </source>
</reference>
<dbReference type="InterPro" id="IPR039425">
    <property type="entry name" value="RNA_pol_sigma-70-like"/>
</dbReference>
<accession>A0ABT1JJV4</accession>
<dbReference type="Gene3D" id="1.10.10.10">
    <property type="entry name" value="Winged helix-like DNA-binding domain superfamily/Winged helix DNA-binding domain"/>
    <property type="match status" value="1"/>
</dbReference>
<dbReference type="InterPro" id="IPR013325">
    <property type="entry name" value="RNA_pol_sigma_r2"/>
</dbReference>
<sequence>MTEAWNDCADEVEDAALALRIAGRDADAFEILVRRYSGRVSRMALRMLGDRGEAEDVTQDVFATVWCRVGELADPGAVRTWLFRIAHRQCLAILRKRRDRRTDPLATIPESGTTAIATAQVDGRFHPERAATASAGVDALYRAVETLPSPQRAVWLMAEVGGVSHAEIAAVVGASEQAVRGRLARARTRLAVVMRAWR</sequence>
<evidence type="ECO:0000313" key="9">
    <source>
        <dbReference type="EMBL" id="MCP2332780.1"/>
    </source>
</evidence>
<feature type="domain" description="RNA polymerase sigma-70 region 2" evidence="7">
    <location>
        <begin position="32"/>
        <end position="98"/>
    </location>
</feature>
<evidence type="ECO:0000256" key="3">
    <source>
        <dbReference type="ARBA" id="ARBA00023082"/>
    </source>
</evidence>
<dbReference type="Proteomes" id="UP000791080">
    <property type="component" value="Unassembled WGS sequence"/>
</dbReference>
<comment type="caution">
    <text evidence="9">The sequence shown here is derived from an EMBL/GenBank/DDBJ whole genome shotgun (WGS) entry which is preliminary data.</text>
</comment>
<organism evidence="9 10">
    <name type="scientific">Actinoalloteichus caeruleus DSM 43889</name>
    <dbReference type="NCBI Taxonomy" id="1120930"/>
    <lineage>
        <taxon>Bacteria</taxon>
        <taxon>Bacillati</taxon>
        <taxon>Actinomycetota</taxon>
        <taxon>Actinomycetes</taxon>
        <taxon>Pseudonocardiales</taxon>
        <taxon>Pseudonocardiaceae</taxon>
        <taxon>Actinoalloteichus</taxon>
        <taxon>Actinoalloteichus cyanogriseus</taxon>
    </lineage>
</organism>
<evidence type="ECO:0000256" key="2">
    <source>
        <dbReference type="ARBA" id="ARBA00023015"/>
    </source>
</evidence>
<keyword evidence="10" id="KW-1185">Reference proteome</keyword>
<evidence type="ECO:0000313" key="10">
    <source>
        <dbReference type="Proteomes" id="UP000791080"/>
    </source>
</evidence>
<dbReference type="Pfam" id="PF08281">
    <property type="entry name" value="Sigma70_r4_2"/>
    <property type="match status" value="1"/>
</dbReference>
<keyword evidence="3 6" id="KW-0731">Sigma factor</keyword>
<dbReference type="RefSeq" id="WP_026417693.1">
    <property type="nucleotide sequence ID" value="NZ_AUBJ02000001.1"/>
</dbReference>
<dbReference type="PANTHER" id="PTHR43133">
    <property type="entry name" value="RNA POLYMERASE ECF-TYPE SIGMA FACTO"/>
    <property type="match status" value="1"/>
</dbReference>
<keyword evidence="4 6" id="KW-0238">DNA-binding</keyword>
<dbReference type="InterPro" id="IPR007627">
    <property type="entry name" value="RNA_pol_sigma70_r2"/>
</dbReference>
<dbReference type="PROSITE" id="PS01063">
    <property type="entry name" value="SIGMA70_ECF"/>
    <property type="match status" value="1"/>
</dbReference>
<keyword evidence="2 6" id="KW-0805">Transcription regulation</keyword>
<dbReference type="InterPro" id="IPR014284">
    <property type="entry name" value="RNA_pol_sigma-70_dom"/>
</dbReference>
<keyword evidence="5 6" id="KW-0804">Transcription</keyword>
<dbReference type="InterPro" id="IPR013249">
    <property type="entry name" value="RNA_pol_sigma70_r4_t2"/>
</dbReference>
<dbReference type="SUPFAM" id="SSF88659">
    <property type="entry name" value="Sigma3 and sigma4 domains of RNA polymerase sigma factors"/>
    <property type="match status" value="1"/>
</dbReference>
<gene>
    <name evidence="9" type="ORF">G443_003050</name>
</gene>
<dbReference type="Gene3D" id="1.10.1740.10">
    <property type="match status" value="1"/>
</dbReference>
<dbReference type="SUPFAM" id="SSF88946">
    <property type="entry name" value="Sigma2 domain of RNA polymerase sigma factors"/>
    <property type="match status" value="1"/>
</dbReference>
<dbReference type="InterPro" id="IPR036388">
    <property type="entry name" value="WH-like_DNA-bd_sf"/>
</dbReference>
<comment type="similarity">
    <text evidence="1 6">Belongs to the sigma-70 factor family. ECF subfamily.</text>
</comment>
<evidence type="ECO:0000256" key="4">
    <source>
        <dbReference type="ARBA" id="ARBA00023125"/>
    </source>
</evidence>
<dbReference type="PANTHER" id="PTHR43133:SF8">
    <property type="entry name" value="RNA POLYMERASE SIGMA FACTOR HI_1459-RELATED"/>
    <property type="match status" value="1"/>
</dbReference>
<reference evidence="9 10" key="1">
    <citation type="submission" date="2013-07" db="EMBL/GenBank/DDBJ databases">
        <authorList>
            <consortium name="DOE Joint Genome Institute"/>
            <person name="Reeve W."/>
            <person name="Huntemann M."/>
            <person name="Han J."/>
            <person name="Chen A."/>
            <person name="Kyrpides N."/>
            <person name="Mavromatis K."/>
            <person name="Markowitz V."/>
            <person name="Palaniappan K."/>
            <person name="Ivanova N."/>
            <person name="Schaumberg A."/>
            <person name="Pati A."/>
            <person name="Liolios K."/>
            <person name="Nordberg H.P."/>
            <person name="Cantor M.N."/>
            <person name="Hua S.X."/>
            <person name="Woyke T."/>
        </authorList>
    </citation>
    <scope>NUCLEOTIDE SEQUENCE [LARGE SCALE GENOMIC DNA]</scope>
    <source>
        <strain evidence="9 10">DSM 43889</strain>
    </source>
</reference>
<dbReference type="Pfam" id="PF04542">
    <property type="entry name" value="Sigma70_r2"/>
    <property type="match status" value="1"/>
</dbReference>
<evidence type="ECO:0000259" key="8">
    <source>
        <dbReference type="Pfam" id="PF08281"/>
    </source>
</evidence>
<name>A0ABT1JJV4_ACTCY</name>
<feature type="domain" description="RNA polymerase sigma factor 70 region 4 type 2" evidence="8">
    <location>
        <begin position="139"/>
        <end position="190"/>
    </location>
</feature>
<dbReference type="EMBL" id="AUBJ02000001">
    <property type="protein sequence ID" value="MCP2332780.1"/>
    <property type="molecule type" value="Genomic_DNA"/>
</dbReference>
<evidence type="ECO:0000256" key="1">
    <source>
        <dbReference type="ARBA" id="ARBA00010641"/>
    </source>
</evidence>
<dbReference type="NCBIfam" id="TIGR02937">
    <property type="entry name" value="sigma70-ECF"/>
    <property type="match status" value="1"/>
</dbReference>
<evidence type="ECO:0000256" key="6">
    <source>
        <dbReference type="RuleBase" id="RU000716"/>
    </source>
</evidence>
<protein>
    <recommendedName>
        <fullName evidence="6">RNA polymerase sigma factor</fullName>
    </recommendedName>
</protein>
<evidence type="ECO:0000256" key="5">
    <source>
        <dbReference type="ARBA" id="ARBA00023163"/>
    </source>
</evidence>
<evidence type="ECO:0000259" key="7">
    <source>
        <dbReference type="Pfam" id="PF04542"/>
    </source>
</evidence>
<dbReference type="InterPro" id="IPR013324">
    <property type="entry name" value="RNA_pol_sigma_r3/r4-like"/>
</dbReference>
<dbReference type="InterPro" id="IPR000838">
    <property type="entry name" value="RNA_pol_sigma70_ECF_CS"/>
</dbReference>